<dbReference type="Proteomes" id="UP000054653">
    <property type="component" value="Unassembled WGS sequence"/>
</dbReference>
<organism evidence="1 2">
    <name type="scientific">Trichinella britovi</name>
    <name type="common">Parasitic roundworm</name>
    <dbReference type="NCBI Taxonomy" id="45882"/>
    <lineage>
        <taxon>Eukaryota</taxon>
        <taxon>Metazoa</taxon>
        <taxon>Ecdysozoa</taxon>
        <taxon>Nematoda</taxon>
        <taxon>Enoplea</taxon>
        <taxon>Dorylaimia</taxon>
        <taxon>Trichinellida</taxon>
        <taxon>Trichinellidae</taxon>
        <taxon>Trichinella</taxon>
    </lineage>
</organism>
<keyword evidence="2" id="KW-1185">Reference proteome</keyword>
<evidence type="ECO:0000313" key="1">
    <source>
        <dbReference type="EMBL" id="KRY45937.1"/>
    </source>
</evidence>
<dbReference type="EMBL" id="JYDI01000319">
    <property type="protein sequence ID" value="KRY45937.1"/>
    <property type="molecule type" value="Genomic_DNA"/>
</dbReference>
<accession>A0A0V1C9S1</accession>
<evidence type="ECO:0000313" key="2">
    <source>
        <dbReference type="Proteomes" id="UP000054653"/>
    </source>
</evidence>
<reference evidence="1 2" key="1">
    <citation type="submission" date="2015-01" db="EMBL/GenBank/DDBJ databases">
        <title>Evolution of Trichinella species and genotypes.</title>
        <authorList>
            <person name="Korhonen P.K."/>
            <person name="Edoardo P."/>
            <person name="Giuseppe L.R."/>
            <person name="Gasser R.B."/>
        </authorList>
    </citation>
    <scope>NUCLEOTIDE SEQUENCE [LARGE SCALE GENOMIC DNA]</scope>
    <source>
        <strain evidence="1">ISS120</strain>
    </source>
</reference>
<name>A0A0V1C9S1_TRIBR</name>
<proteinExistence type="predicted"/>
<dbReference type="AlphaFoldDB" id="A0A0V1C9S1"/>
<protein>
    <submittedName>
        <fullName evidence="1">Uncharacterized protein</fullName>
    </submittedName>
</protein>
<gene>
    <name evidence="1" type="ORF">T03_9360</name>
</gene>
<comment type="caution">
    <text evidence="1">The sequence shown here is derived from an EMBL/GenBank/DDBJ whole genome shotgun (WGS) entry which is preliminary data.</text>
</comment>
<sequence>MNNKQATFYLKKSLFLYNIKADVTKINYKLHDNSAEAFPIYFSVHMKCQELTANSVLIYPLLLLY</sequence>